<gene>
    <name evidence="1" type="ORF">SEMRO_163_G073100.1</name>
</gene>
<protein>
    <submittedName>
        <fullName evidence="1">Uncharacterized protein</fullName>
    </submittedName>
</protein>
<name>A0A9N8DJJ4_9STRA</name>
<proteinExistence type="predicted"/>
<sequence length="91" mass="9597">MASTAPTPSTSSNAECFYRSSADAAAAARELQSLTSTPSLVELQTSLIQRYVATRPNEQNAAFQAAGGGRMNLHDVIQFALGVVAEDDFDS</sequence>
<dbReference type="Proteomes" id="UP001153069">
    <property type="component" value="Unassembled WGS sequence"/>
</dbReference>
<evidence type="ECO:0000313" key="2">
    <source>
        <dbReference type="Proteomes" id="UP001153069"/>
    </source>
</evidence>
<keyword evidence="2" id="KW-1185">Reference proteome</keyword>
<organism evidence="1 2">
    <name type="scientific">Seminavis robusta</name>
    <dbReference type="NCBI Taxonomy" id="568900"/>
    <lineage>
        <taxon>Eukaryota</taxon>
        <taxon>Sar</taxon>
        <taxon>Stramenopiles</taxon>
        <taxon>Ochrophyta</taxon>
        <taxon>Bacillariophyta</taxon>
        <taxon>Bacillariophyceae</taxon>
        <taxon>Bacillariophycidae</taxon>
        <taxon>Naviculales</taxon>
        <taxon>Naviculaceae</taxon>
        <taxon>Seminavis</taxon>
    </lineage>
</organism>
<reference evidence="1" key="1">
    <citation type="submission" date="2020-06" db="EMBL/GenBank/DDBJ databases">
        <authorList>
            <consortium name="Plant Systems Biology data submission"/>
        </authorList>
    </citation>
    <scope>NUCLEOTIDE SEQUENCE</scope>
    <source>
        <strain evidence="1">D6</strain>
    </source>
</reference>
<accession>A0A9N8DJJ4</accession>
<dbReference type="EMBL" id="CAICTM010000162">
    <property type="protein sequence ID" value="CAB9503346.1"/>
    <property type="molecule type" value="Genomic_DNA"/>
</dbReference>
<dbReference type="AlphaFoldDB" id="A0A9N8DJJ4"/>
<comment type="caution">
    <text evidence="1">The sequence shown here is derived from an EMBL/GenBank/DDBJ whole genome shotgun (WGS) entry which is preliminary data.</text>
</comment>
<evidence type="ECO:0000313" key="1">
    <source>
        <dbReference type="EMBL" id="CAB9503346.1"/>
    </source>
</evidence>